<dbReference type="Proteomes" id="UP000232062">
    <property type="component" value="Unassembled WGS sequence"/>
</dbReference>
<evidence type="ECO:0000256" key="1">
    <source>
        <dbReference type="SAM" id="MobiDB-lite"/>
    </source>
</evidence>
<gene>
    <name evidence="2" type="ORF">PRCB_04425</name>
</gene>
<reference evidence="2 3" key="1">
    <citation type="submission" date="2017-11" db="EMBL/GenBank/DDBJ databases">
        <title>The genome sequence of Pantoea rodasii DSM 26611.</title>
        <authorList>
            <person name="Gao J."/>
            <person name="Mao X."/>
            <person name="Sun J."/>
        </authorList>
    </citation>
    <scope>NUCLEOTIDE SEQUENCE [LARGE SCALE GENOMIC DNA]</scope>
    <source>
        <strain evidence="2 3">DSM 26611</strain>
    </source>
</reference>
<evidence type="ECO:0000313" key="2">
    <source>
        <dbReference type="EMBL" id="PJZ05978.1"/>
    </source>
</evidence>
<sequence>MNNIERQQLIDEILGEATLTLLQKAGPISFRALLEQLQSMKDISNNPERQELLALTIAEVRKSVIEGDATRQRTDKEIKSTQRLYTESTHSDRNSKH</sequence>
<dbReference type="OrthoDB" id="6539751at2"/>
<dbReference type="EMBL" id="PIQI01000011">
    <property type="protein sequence ID" value="PJZ05978.1"/>
    <property type="molecule type" value="Genomic_DNA"/>
</dbReference>
<protein>
    <submittedName>
        <fullName evidence="2">Uncharacterized protein</fullName>
    </submittedName>
</protein>
<feature type="compositionally biased region" description="Basic and acidic residues" evidence="1">
    <location>
        <begin position="68"/>
        <end position="80"/>
    </location>
</feature>
<evidence type="ECO:0000313" key="3">
    <source>
        <dbReference type="Proteomes" id="UP000232062"/>
    </source>
</evidence>
<keyword evidence="3" id="KW-1185">Reference proteome</keyword>
<dbReference type="RefSeq" id="WP_100700525.1">
    <property type="nucleotide sequence ID" value="NZ_MLFP01000086.1"/>
</dbReference>
<accession>A0A2M9WEU1</accession>
<name>A0A2M9WEU1_9GAMM</name>
<organism evidence="2 3">
    <name type="scientific">Pantoea rodasii</name>
    <dbReference type="NCBI Taxonomy" id="1076549"/>
    <lineage>
        <taxon>Bacteria</taxon>
        <taxon>Pseudomonadati</taxon>
        <taxon>Pseudomonadota</taxon>
        <taxon>Gammaproteobacteria</taxon>
        <taxon>Enterobacterales</taxon>
        <taxon>Erwiniaceae</taxon>
        <taxon>Pantoea</taxon>
    </lineage>
</organism>
<dbReference type="AlphaFoldDB" id="A0A2M9WEU1"/>
<feature type="region of interest" description="Disordered" evidence="1">
    <location>
        <begin position="68"/>
        <end position="97"/>
    </location>
</feature>
<proteinExistence type="predicted"/>
<comment type="caution">
    <text evidence="2">The sequence shown here is derived from an EMBL/GenBank/DDBJ whole genome shotgun (WGS) entry which is preliminary data.</text>
</comment>